<dbReference type="EMBL" id="JAANNT010000035">
    <property type="protein sequence ID" value="NUV32000.1"/>
    <property type="molecule type" value="Genomic_DNA"/>
</dbReference>
<feature type="compositionally biased region" description="Basic and acidic residues" evidence="1">
    <location>
        <begin position="126"/>
        <end position="137"/>
    </location>
</feature>
<gene>
    <name evidence="2" type="ORF">G6W59_27545</name>
</gene>
<keyword evidence="3" id="KW-1185">Reference proteome</keyword>
<accession>A0A7Y6F519</accession>
<reference evidence="2 3" key="1">
    <citation type="submission" date="2020-03" db="EMBL/GenBank/DDBJ databases">
        <title>Complete genome sequence of sixteen Streptomyces strains facilitates identification of candidate genes involved in plant growth-promotion in grain legumes and cereals.</title>
        <authorList>
            <person name="Gopalakrishnan S."/>
            <person name="Thakur V."/>
            <person name="Saxena R."/>
            <person name="Vadlamudi S."/>
            <person name="Purohit S."/>
            <person name="Kumar V."/>
            <person name="Rathore A."/>
            <person name="Chitikineni A."/>
            <person name="Varshney R.K."/>
        </authorList>
    </citation>
    <scope>NUCLEOTIDE SEQUENCE [LARGE SCALE GENOMIC DNA]</scope>
    <source>
        <strain evidence="2 3">KAI-180</strain>
    </source>
</reference>
<evidence type="ECO:0000313" key="3">
    <source>
        <dbReference type="Proteomes" id="UP000540128"/>
    </source>
</evidence>
<protein>
    <submittedName>
        <fullName evidence="2">Uncharacterized protein</fullName>
    </submittedName>
</protein>
<dbReference type="RefSeq" id="WP_191835165.1">
    <property type="nucleotide sequence ID" value="NZ_JAANNT010000035.1"/>
</dbReference>
<name>A0A7Y6F519_9ACTN</name>
<sequence>MNPIRTRGRHRRPSLAQLEQASHKDAATIAAQADLIVDLRTQLGAALREAAAAGERARVAAGELAQLERAVETQAERIADLEHRLAVGVRAAHVIADTQPCPVLDGRFEHGPVRRLGASPLADTVETPRPDAAEEAA</sequence>
<dbReference type="Proteomes" id="UP000540128">
    <property type="component" value="Unassembled WGS sequence"/>
</dbReference>
<evidence type="ECO:0000313" key="2">
    <source>
        <dbReference type="EMBL" id="NUV32000.1"/>
    </source>
</evidence>
<feature type="region of interest" description="Disordered" evidence="1">
    <location>
        <begin position="112"/>
        <end position="137"/>
    </location>
</feature>
<dbReference type="AlphaFoldDB" id="A0A7Y6F519"/>
<proteinExistence type="predicted"/>
<evidence type="ECO:0000256" key="1">
    <source>
        <dbReference type="SAM" id="MobiDB-lite"/>
    </source>
</evidence>
<comment type="caution">
    <text evidence="2">The sequence shown here is derived from an EMBL/GenBank/DDBJ whole genome shotgun (WGS) entry which is preliminary data.</text>
</comment>
<organism evidence="2 3">
    <name type="scientific">Streptomyces odorifer</name>
    <dbReference type="NCBI Taxonomy" id="53450"/>
    <lineage>
        <taxon>Bacteria</taxon>
        <taxon>Bacillati</taxon>
        <taxon>Actinomycetota</taxon>
        <taxon>Actinomycetes</taxon>
        <taxon>Kitasatosporales</taxon>
        <taxon>Streptomycetaceae</taxon>
        <taxon>Streptomyces</taxon>
        <taxon>Streptomyces albidoflavus group</taxon>
    </lineage>
</organism>